<evidence type="ECO:0000313" key="4">
    <source>
        <dbReference type="Proteomes" id="UP000078555"/>
    </source>
</evidence>
<dbReference type="Pfam" id="PF05795">
    <property type="entry name" value="Plasmodium_Vir"/>
    <property type="match status" value="1"/>
</dbReference>
<evidence type="ECO:0000313" key="2">
    <source>
        <dbReference type="EMBL" id="SBT59222.1"/>
    </source>
</evidence>
<name>A0A1A9AST5_PLAOA</name>
<accession>A0A1A9AST5</accession>
<sequence>MADEKSQGKLGTLSQYTPMKLFSEQFYRDREKIHLDLHKYNEHCSNLFCTLYYNRLKYLCKTVLNYIENFSEWNDDKTGYDDCILLYYWTYDTLAKYFGSNNIISMNHTFGSVERIWSNLVNDYKEKTYYEKCKSLFKEIINYND</sequence>
<keyword evidence="4" id="KW-1185">Reference proteome</keyword>
<reference evidence="3 4" key="1">
    <citation type="submission" date="2016-05" db="EMBL/GenBank/DDBJ databases">
        <authorList>
            <person name="Naeem Raeece"/>
        </authorList>
    </citation>
    <scope>NUCLEOTIDE SEQUENCE [LARGE SCALE GENOMIC DNA]</scope>
</reference>
<evidence type="ECO:0000313" key="1">
    <source>
        <dbReference type="EMBL" id="SBT55338.1"/>
    </source>
</evidence>
<dbReference type="EMBL" id="FLRE01003053">
    <property type="protein sequence ID" value="SBT59222.1"/>
    <property type="molecule type" value="Genomic_DNA"/>
</dbReference>
<dbReference type="AlphaFoldDB" id="A0A1A9AST5"/>
<gene>
    <name evidence="1" type="ORF">POVWA1_069310</name>
    <name evidence="2" type="ORF">POVWA2_093480</name>
</gene>
<dbReference type="Proteomes" id="UP000078550">
    <property type="component" value="Unassembled WGS sequence"/>
</dbReference>
<dbReference type="Proteomes" id="UP000078555">
    <property type="component" value="Unassembled WGS sequence"/>
</dbReference>
<dbReference type="InterPro" id="IPR008780">
    <property type="entry name" value="Plasmodium_Vir"/>
</dbReference>
<protein>
    <submittedName>
        <fullName evidence="2">PIR Superfamily Protein</fullName>
    </submittedName>
</protein>
<dbReference type="EMBL" id="FLRD01000651">
    <property type="protein sequence ID" value="SBT55338.1"/>
    <property type="molecule type" value="Genomic_DNA"/>
</dbReference>
<evidence type="ECO:0000313" key="3">
    <source>
        <dbReference type="Proteomes" id="UP000078550"/>
    </source>
</evidence>
<organism evidence="2 3">
    <name type="scientific">Plasmodium ovale wallikeri</name>
    <dbReference type="NCBI Taxonomy" id="864142"/>
    <lineage>
        <taxon>Eukaryota</taxon>
        <taxon>Sar</taxon>
        <taxon>Alveolata</taxon>
        <taxon>Apicomplexa</taxon>
        <taxon>Aconoidasida</taxon>
        <taxon>Haemosporida</taxon>
        <taxon>Plasmodiidae</taxon>
        <taxon>Plasmodium</taxon>
        <taxon>Plasmodium (Plasmodium)</taxon>
    </lineage>
</organism>
<reference evidence="2" key="2">
    <citation type="submission" date="2016-05" db="EMBL/GenBank/DDBJ databases">
        <authorList>
            <person name="Lavstsen T."/>
            <person name="Jespersen J.S."/>
        </authorList>
    </citation>
    <scope>NUCLEOTIDE SEQUENCE [LARGE SCALE GENOMIC DNA]</scope>
</reference>
<proteinExistence type="predicted"/>